<keyword evidence="6" id="KW-0282">Flagellum</keyword>
<evidence type="ECO:0000256" key="3">
    <source>
        <dbReference type="RuleBase" id="RU362073"/>
    </source>
</evidence>
<accession>A0A3A8ATW8</accession>
<evidence type="ECO:0000256" key="2">
    <source>
        <dbReference type="ARBA" id="ARBA00023143"/>
    </source>
</evidence>
<dbReference type="SUPFAM" id="SSF64518">
    <property type="entry name" value="Phase 1 flagellin"/>
    <property type="match status" value="1"/>
</dbReference>
<dbReference type="Proteomes" id="UP000281128">
    <property type="component" value="Unassembled WGS sequence"/>
</dbReference>
<evidence type="ECO:0000259" key="4">
    <source>
        <dbReference type="Pfam" id="PF00669"/>
    </source>
</evidence>
<sequence length="447" mass="45994">MSSILTNNGAMTALQTLKSVNSNLTKTQDMISTGKKVASAKDNSAIFAISKVMESDVKGFKAISDSLSLGQSSVAVARNASETVTDLLIDMKAKIVAAQEENVDRSSIQTDIDALEEQIKSVVSAAQFNGLNLIDGSSTDKMNILASLDRDANGNVTSRHIEVERQNLSVSTPVTAQTFGGTDAANTAAASAIFQGSGANTIHDDTVFDPGTNNTDTISNNANETFTIGQVAEGNSYQIVLDNVTVNVAGGGTTAGQRTFEYVARATDGTEDVARNLTNQINAFFGAATGSGLGYTVTQGTGTNTNQFTINNGDAGTSNGDINIFARVQTGGTAGSSASSGGLSAVQNIDVTTDAGATGALDAIDGLIKQATNASAAFGSAESRVETQVSFVSKLTDSLKSGIGALVDANMEEASARLQALQVQQQLAVQSLSIANQAPQSILSLFR</sequence>
<dbReference type="Pfam" id="PF00669">
    <property type="entry name" value="Flagellin_N"/>
    <property type="match status" value="1"/>
</dbReference>
<dbReference type="EMBL" id="RAPE01000005">
    <property type="protein sequence ID" value="RKF13054.1"/>
    <property type="molecule type" value="Genomic_DNA"/>
</dbReference>
<dbReference type="PRINTS" id="PR00207">
    <property type="entry name" value="FLAGELLIN"/>
</dbReference>
<dbReference type="InterPro" id="IPR001029">
    <property type="entry name" value="Flagellin_N"/>
</dbReference>
<gene>
    <name evidence="6" type="ORF">D6850_16270</name>
</gene>
<evidence type="ECO:0000313" key="7">
    <source>
        <dbReference type="Proteomes" id="UP000281128"/>
    </source>
</evidence>
<dbReference type="Pfam" id="PF00700">
    <property type="entry name" value="Flagellin_C"/>
    <property type="match status" value="1"/>
</dbReference>
<comment type="function">
    <text evidence="3">Flagellin is the subunit protein which polymerizes to form the filaments of bacterial flagella.</text>
</comment>
<keyword evidence="3" id="KW-0964">Secreted</keyword>
<comment type="subcellular location">
    <subcellularLocation>
        <location evidence="3">Secreted</location>
    </subcellularLocation>
    <subcellularLocation>
        <location evidence="3">Bacterial flagellum</location>
    </subcellularLocation>
</comment>
<organism evidence="6 7">
    <name type="scientific">Roseovarius spongiae</name>
    <dbReference type="NCBI Taxonomy" id="2320272"/>
    <lineage>
        <taxon>Bacteria</taxon>
        <taxon>Pseudomonadati</taxon>
        <taxon>Pseudomonadota</taxon>
        <taxon>Alphaproteobacteria</taxon>
        <taxon>Rhodobacterales</taxon>
        <taxon>Roseobacteraceae</taxon>
        <taxon>Roseovarius</taxon>
    </lineage>
</organism>
<dbReference type="InterPro" id="IPR001492">
    <property type="entry name" value="Flagellin"/>
</dbReference>
<dbReference type="GO" id="GO:0005576">
    <property type="term" value="C:extracellular region"/>
    <property type="evidence" value="ECO:0007669"/>
    <property type="project" value="UniProtKB-SubCell"/>
</dbReference>
<dbReference type="OrthoDB" id="8328560at2"/>
<dbReference type="Gene3D" id="1.20.1330.10">
    <property type="entry name" value="f41 fragment of flagellin, N-terminal domain"/>
    <property type="match status" value="2"/>
</dbReference>
<evidence type="ECO:0000256" key="1">
    <source>
        <dbReference type="ARBA" id="ARBA00005709"/>
    </source>
</evidence>
<dbReference type="PANTHER" id="PTHR42792:SF2">
    <property type="entry name" value="FLAGELLIN"/>
    <property type="match status" value="1"/>
</dbReference>
<keyword evidence="7" id="KW-1185">Reference proteome</keyword>
<dbReference type="GO" id="GO:0009288">
    <property type="term" value="C:bacterial-type flagellum"/>
    <property type="evidence" value="ECO:0007669"/>
    <property type="project" value="UniProtKB-SubCell"/>
</dbReference>
<proteinExistence type="inferred from homology"/>
<comment type="similarity">
    <text evidence="1 3">Belongs to the bacterial flagellin family.</text>
</comment>
<keyword evidence="6" id="KW-0966">Cell projection</keyword>
<feature type="domain" description="Flagellin N-terminal" evidence="4">
    <location>
        <begin position="4"/>
        <end position="139"/>
    </location>
</feature>
<protein>
    <recommendedName>
        <fullName evidence="3">Flagellin</fullName>
    </recommendedName>
</protein>
<feature type="domain" description="Flagellin C-terminal" evidence="5">
    <location>
        <begin position="361"/>
        <end position="446"/>
    </location>
</feature>
<reference evidence="6 7" key="1">
    <citation type="submission" date="2018-09" db="EMBL/GenBank/DDBJ databases">
        <title>Roseovarius spongiae sp. nov., isolated from a marine sponge.</title>
        <authorList>
            <person name="Zhuang L."/>
            <person name="Luo L."/>
        </authorList>
    </citation>
    <scope>NUCLEOTIDE SEQUENCE [LARGE SCALE GENOMIC DNA]</scope>
    <source>
        <strain evidence="6 7">HN-E21</strain>
    </source>
</reference>
<dbReference type="PANTHER" id="PTHR42792">
    <property type="entry name" value="FLAGELLIN"/>
    <property type="match status" value="1"/>
</dbReference>
<dbReference type="AlphaFoldDB" id="A0A3A8ATW8"/>
<keyword evidence="6" id="KW-0969">Cilium</keyword>
<evidence type="ECO:0000313" key="6">
    <source>
        <dbReference type="EMBL" id="RKF13054.1"/>
    </source>
</evidence>
<dbReference type="GO" id="GO:0005198">
    <property type="term" value="F:structural molecule activity"/>
    <property type="evidence" value="ECO:0007669"/>
    <property type="project" value="UniProtKB-UniRule"/>
</dbReference>
<keyword evidence="2 3" id="KW-0975">Bacterial flagellum</keyword>
<dbReference type="RefSeq" id="WP_121168667.1">
    <property type="nucleotide sequence ID" value="NZ_RAPE01000005.1"/>
</dbReference>
<name>A0A3A8ATW8_9RHOB</name>
<comment type="caution">
    <text evidence="6">The sequence shown here is derived from an EMBL/GenBank/DDBJ whole genome shotgun (WGS) entry which is preliminary data.</text>
</comment>
<evidence type="ECO:0000259" key="5">
    <source>
        <dbReference type="Pfam" id="PF00700"/>
    </source>
</evidence>
<dbReference type="InterPro" id="IPR046358">
    <property type="entry name" value="Flagellin_C"/>
</dbReference>